<dbReference type="AlphaFoldDB" id="A0A9N9C8T3"/>
<keyword evidence="2" id="KW-1185">Reference proteome</keyword>
<dbReference type="Proteomes" id="UP000789570">
    <property type="component" value="Unassembled WGS sequence"/>
</dbReference>
<name>A0A9N9C8T3_9GLOM</name>
<evidence type="ECO:0000313" key="2">
    <source>
        <dbReference type="Proteomes" id="UP000789570"/>
    </source>
</evidence>
<dbReference type="OrthoDB" id="2463767at2759"/>
<sequence length="49" mass="5678">MEHNLKENDSENSIYYGKCIDCGNERRSVGWCNVCDVNAFKENFGNWTS</sequence>
<feature type="non-terminal residue" evidence="1">
    <location>
        <position position="49"/>
    </location>
</feature>
<evidence type="ECO:0000313" key="1">
    <source>
        <dbReference type="EMBL" id="CAG8593107.1"/>
    </source>
</evidence>
<protein>
    <submittedName>
        <fullName evidence="1">11901_t:CDS:1</fullName>
    </submittedName>
</protein>
<dbReference type="EMBL" id="CAJVPQ010002332">
    <property type="protein sequence ID" value="CAG8593107.1"/>
    <property type="molecule type" value="Genomic_DNA"/>
</dbReference>
<proteinExistence type="predicted"/>
<comment type="caution">
    <text evidence="1">The sequence shown here is derived from an EMBL/GenBank/DDBJ whole genome shotgun (WGS) entry which is preliminary data.</text>
</comment>
<gene>
    <name evidence="1" type="ORF">FCALED_LOCUS8197</name>
</gene>
<accession>A0A9N9C8T3</accession>
<organism evidence="1 2">
    <name type="scientific">Funneliformis caledonium</name>
    <dbReference type="NCBI Taxonomy" id="1117310"/>
    <lineage>
        <taxon>Eukaryota</taxon>
        <taxon>Fungi</taxon>
        <taxon>Fungi incertae sedis</taxon>
        <taxon>Mucoromycota</taxon>
        <taxon>Glomeromycotina</taxon>
        <taxon>Glomeromycetes</taxon>
        <taxon>Glomerales</taxon>
        <taxon>Glomeraceae</taxon>
        <taxon>Funneliformis</taxon>
    </lineage>
</organism>
<reference evidence="1" key="1">
    <citation type="submission" date="2021-06" db="EMBL/GenBank/DDBJ databases">
        <authorList>
            <person name="Kallberg Y."/>
            <person name="Tangrot J."/>
            <person name="Rosling A."/>
        </authorList>
    </citation>
    <scope>NUCLEOTIDE SEQUENCE</scope>
    <source>
        <strain evidence="1">UK204</strain>
    </source>
</reference>